<dbReference type="PROSITE" id="PS51909">
    <property type="entry name" value="LYSOZYME_I"/>
    <property type="match status" value="1"/>
</dbReference>
<keyword evidence="6" id="KW-0044">Antibiotic</keyword>
<protein>
    <recommendedName>
        <fullName evidence="2">lysozyme</fullName>
        <ecNumber evidence="2">3.2.1.17</ecNumber>
    </recommendedName>
</protein>
<dbReference type="SUPFAM" id="SSF53955">
    <property type="entry name" value="Lysozyme-like"/>
    <property type="match status" value="1"/>
</dbReference>
<dbReference type="EMBL" id="MUJZ01035454">
    <property type="protein sequence ID" value="OTF76851.1"/>
    <property type="molecule type" value="Genomic_DNA"/>
</dbReference>
<organism evidence="11 12">
    <name type="scientific">Euroglyphus maynei</name>
    <name type="common">Mayne's house dust mite</name>
    <dbReference type="NCBI Taxonomy" id="6958"/>
    <lineage>
        <taxon>Eukaryota</taxon>
        <taxon>Metazoa</taxon>
        <taxon>Ecdysozoa</taxon>
        <taxon>Arthropoda</taxon>
        <taxon>Chelicerata</taxon>
        <taxon>Arachnida</taxon>
        <taxon>Acari</taxon>
        <taxon>Acariformes</taxon>
        <taxon>Sarcoptiformes</taxon>
        <taxon>Astigmata</taxon>
        <taxon>Psoroptidia</taxon>
        <taxon>Analgoidea</taxon>
        <taxon>Pyroglyphidae</taxon>
        <taxon>Pyroglyphinae</taxon>
        <taxon>Euroglyphus</taxon>
    </lineage>
</organism>
<dbReference type="Pfam" id="PF05497">
    <property type="entry name" value="Destabilase"/>
    <property type="match status" value="1"/>
</dbReference>
<comment type="catalytic activity">
    <reaction evidence="1">
        <text>Hydrolysis of (1-&gt;4)-beta-linkages between N-acetylmuramic acid and N-acetyl-D-glucosamine residues in a peptidoglycan and between N-acetyl-D-glucosamine residues in chitodextrins.</text>
        <dbReference type="EC" id="3.2.1.17"/>
    </reaction>
</comment>
<comment type="caution">
    <text evidence="11">The sequence shown here is derived from an EMBL/GenBank/DDBJ whole genome shotgun (WGS) entry which is preliminary data.</text>
</comment>
<keyword evidence="12" id="KW-1185">Reference proteome</keyword>
<dbReference type="InterPro" id="IPR018247">
    <property type="entry name" value="EF_Hand_1_Ca_BS"/>
</dbReference>
<dbReference type="GO" id="GO:0003796">
    <property type="term" value="F:lysozyme activity"/>
    <property type="evidence" value="ECO:0007669"/>
    <property type="project" value="UniProtKB-EC"/>
</dbReference>
<evidence type="ECO:0000256" key="9">
    <source>
        <dbReference type="PIRSR" id="PIRSR608597-3"/>
    </source>
</evidence>
<dbReference type="EC" id="3.2.1.17" evidence="2"/>
<evidence type="ECO:0000256" key="3">
    <source>
        <dbReference type="ARBA" id="ARBA00022529"/>
    </source>
</evidence>
<dbReference type="PANTHER" id="PTHR11195">
    <property type="entry name" value="DESTABILASE-RELATED"/>
    <property type="match status" value="1"/>
</dbReference>
<feature type="disulfide bond" evidence="9">
    <location>
        <begin position="47"/>
        <end position="57"/>
    </location>
</feature>
<keyword evidence="4" id="KW-0081">Bacteriolytic enzyme</keyword>
<dbReference type="Gene3D" id="1.10.530.10">
    <property type="match status" value="1"/>
</dbReference>
<dbReference type="OrthoDB" id="6337871at2759"/>
<dbReference type="InterPro" id="IPR023346">
    <property type="entry name" value="Lysozyme-like_dom_sf"/>
</dbReference>
<evidence type="ECO:0000256" key="5">
    <source>
        <dbReference type="ARBA" id="ARBA00022801"/>
    </source>
</evidence>
<accession>A0A1Y3B7M8</accession>
<dbReference type="CDD" id="cd16890">
    <property type="entry name" value="lyz_i"/>
    <property type="match status" value="1"/>
</dbReference>
<feature type="disulfide bond" evidence="9">
    <location>
        <begin position="35"/>
        <end position="41"/>
    </location>
</feature>
<proteinExistence type="predicted"/>
<keyword evidence="5" id="KW-0378">Hydrolase</keyword>
<keyword evidence="3" id="KW-0929">Antimicrobial</keyword>
<keyword evidence="10" id="KW-0732">Signal</keyword>
<evidence type="ECO:0000256" key="4">
    <source>
        <dbReference type="ARBA" id="ARBA00022638"/>
    </source>
</evidence>
<reference evidence="11 12" key="1">
    <citation type="submission" date="2017-03" db="EMBL/GenBank/DDBJ databases">
        <title>Genome Survey of Euroglyphus maynei.</title>
        <authorList>
            <person name="Arlian L.G."/>
            <person name="Morgan M.S."/>
            <person name="Rider S.D."/>
        </authorList>
    </citation>
    <scope>NUCLEOTIDE SEQUENCE [LARGE SCALE GENOMIC DNA]</scope>
    <source>
        <strain evidence="11">Arlian Lab</strain>
        <tissue evidence="11">Whole body</tissue>
    </source>
</reference>
<evidence type="ECO:0000256" key="6">
    <source>
        <dbReference type="ARBA" id="ARBA00023022"/>
    </source>
</evidence>
<sequence>MELIMKILQIIIYSIILSVNNIWCEPDRHCLDCICQASSGCKQNIQCHNNGNGQYYCGPYQISWAYWSDAGKPGDAGFANDFEQCLVKKSCSEATIRGYMKKYANDCNGDGHVDCLDYAAIHKAGPSGGSCQQSWLLESKYWREFQQCYSQSSSSFRDNSHLPSNT</sequence>
<dbReference type="InterPro" id="IPR008597">
    <property type="entry name" value="Invert_lysozyme"/>
</dbReference>
<dbReference type="GO" id="GO:0042742">
    <property type="term" value="P:defense response to bacterium"/>
    <property type="evidence" value="ECO:0007669"/>
    <property type="project" value="UniProtKB-KW"/>
</dbReference>
<keyword evidence="8" id="KW-0326">Glycosidase</keyword>
<feature type="disulfide bond" evidence="9">
    <location>
        <begin position="30"/>
        <end position="115"/>
    </location>
</feature>
<dbReference type="GO" id="GO:0031640">
    <property type="term" value="P:killing of cells of another organism"/>
    <property type="evidence" value="ECO:0007669"/>
    <property type="project" value="UniProtKB-KW"/>
</dbReference>
<feature type="non-terminal residue" evidence="11">
    <location>
        <position position="166"/>
    </location>
</feature>
<dbReference type="PROSITE" id="PS00018">
    <property type="entry name" value="EF_HAND_1"/>
    <property type="match status" value="1"/>
</dbReference>
<dbReference type="Proteomes" id="UP000194236">
    <property type="component" value="Unassembled WGS sequence"/>
</dbReference>
<evidence type="ECO:0000313" key="11">
    <source>
        <dbReference type="EMBL" id="OTF76851.1"/>
    </source>
</evidence>
<evidence type="ECO:0000256" key="2">
    <source>
        <dbReference type="ARBA" id="ARBA00012732"/>
    </source>
</evidence>
<feature type="chain" id="PRO_5012960472" description="lysozyme" evidence="10">
    <location>
        <begin position="25"/>
        <end position="166"/>
    </location>
</feature>
<name>A0A1Y3B7M8_EURMA</name>
<feature type="disulfide bond" evidence="9">
    <location>
        <begin position="85"/>
        <end position="91"/>
    </location>
</feature>
<feature type="signal peptide" evidence="10">
    <location>
        <begin position="1"/>
        <end position="24"/>
    </location>
</feature>
<keyword evidence="7 9" id="KW-1015">Disulfide bond</keyword>
<evidence type="ECO:0000256" key="1">
    <source>
        <dbReference type="ARBA" id="ARBA00000632"/>
    </source>
</evidence>
<evidence type="ECO:0000313" key="12">
    <source>
        <dbReference type="Proteomes" id="UP000194236"/>
    </source>
</evidence>
<dbReference type="AlphaFoldDB" id="A0A1Y3B7M8"/>
<evidence type="ECO:0000256" key="10">
    <source>
        <dbReference type="SAM" id="SignalP"/>
    </source>
</evidence>
<evidence type="ECO:0000256" key="8">
    <source>
        <dbReference type="ARBA" id="ARBA00023295"/>
    </source>
</evidence>
<gene>
    <name evidence="11" type="ORF">BLA29_009682</name>
</gene>
<evidence type="ECO:0000256" key="7">
    <source>
        <dbReference type="ARBA" id="ARBA00023157"/>
    </source>
</evidence>
<dbReference type="PANTHER" id="PTHR11195:SF13">
    <property type="entry name" value="INVERTEBRATE-TYPE LYSOZYME 2-RELATED"/>
    <property type="match status" value="1"/>
</dbReference>